<dbReference type="GO" id="GO:0006950">
    <property type="term" value="P:response to stress"/>
    <property type="evidence" value="ECO:0007669"/>
    <property type="project" value="UniProtKB-ARBA"/>
</dbReference>
<dbReference type="InterPro" id="IPR051681">
    <property type="entry name" value="Ser/Thr_Kinases-Pseudokinases"/>
</dbReference>
<feature type="non-terminal residue" evidence="2">
    <location>
        <position position="501"/>
    </location>
</feature>
<gene>
    <name evidence="2" type="primary">MAP3K12_1</name>
    <name evidence="2" type="ORF">Bhyg_07658</name>
</gene>
<protein>
    <submittedName>
        <fullName evidence="2">Mitogen-activated protein kinase kinase kinase 12</fullName>
    </submittedName>
</protein>
<keyword evidence="2" id="KW-0418">Kinase</keyword>
<dbReference type="PANTHER" id="PTHR44329">
    <property type="entry name" value="SERINE/THREONINE-PROTEIN KINASE TNNI3K-RELATED"/>
    <property type="match status" value="1"/>
</dbReference>
<dbReference type="GO" id="GO:0005737">
    <property type="term" value="C:cytoplasm"/>
    <property type="evidence" value="ECO:0007669"/>
    <property type="project" value="TreeGrafter"/>
</dbReference>
<sequence length="501" mass="56394">NHDVHQSCNGLKRKIGAAYFQQTTIQTTVESGSLQSYWPITSISNDGPIEFLVSGCSSDEYLDLGRVYIYVKARLNTITPPVVHGVPAQTAVQRVTHLTSGVWEDDTAGHMDAVTNDNAGFKTHRALTKDNKDVEIGVDMAIKLQRANQAFHIMGTSNAQGTFEVKDAVLYVRKVKIAPGTLLAHHKVLSSATAKYPINRVDIRTGTIPAASQSKTCDNLWLGTLPKRCVFGMGCIKKEQTQMSEERWEIPFESITDLKRIGSGAQGTVFSGKLKDEIVAVKKVKDLKETDIKYLRKLNHENVIKFKGVCTQTQEFGIIMEYCPHGSLDFILRDEEFLRPARLVAWAKQIALGMQYLHDHKIVHRDLKSPNILIGANKTVKIIDFGMSCEWNEISTKKSFAGTIAWMAPESIRSEPWSEKVDIWSYGVVLWEMLTCKIPYEGLNSSAIIWGVGNHSMNLHIPETCPDKLRRIIELCWKVEPKHRPSFKLILSHLEKVEFFQ</sequence>
<dbReference type="EMBL" id="WJQU01000002">
    <property type="protein sequence ID" value="KAJ6642704.1"/>
    <property type="molecule type" value="Genomic_DNA"/>
</dbReference>
<name>A0A9Q0S2Y0_9DIPT</name>
<keyword evidence="3" id="KW-1185">Reference proteome</keyword>
<accession>A0A9Q0S2Y0</accession>
<dbReference type="GO" id="GO:0004674">
    <property type="term" value="F:protein serine/threonine kinase activity"/>
    <property type="evidence" value="ECO:0007669"/>
    <property type="project" value="TreeGrafter"/>
</dbReference>
<proteinExistence type="predicted"/>
<dbReference type="InterPro" id="IPR011009">
    <property type="entry name" value="Kinase-like_dom_sf"/>
</dbReference>
<feature type="non-terminal residue" evidence="2">
    <location>
        <position position="1"/>
    </location>
</feature>
<evidence type="ECO:0000313" key="3">
    <source>
        <dbReference type="Proteomes" id="UP001151699"/>
    </source>
</evidence>
<reference evidence="2" key="1">
    <citation type="submission" date="2022-07" db="EMBL/GenBank/DDBJ databases">
        <authorList>
            <person name="Trinca V."/>
            <person name="Uliana J.V.C."/>
            <person name="Torres T.T."/>
            <person name="Ward R.J."/>
            <person name="Monesi N."/>
        </authorList>
    </citation>
    <scope>NUCLEOTIDE SEQUENCE</scope>
    <source>
        <strain evidence="2">HSMRA1968</strain>
        <tissue evidence="2">Whole embryos</tissue>
    </source>
</reference>
<dbReference type="InterPro" id="IPR008271">
    <property type="entry name" value="Ser/Thr_kinase_AS"/>
</dbReference>
<organism evidence="2 3">
    <name type="scientific">Pseudolycoriella hygida</name>
    <dbReference type="NCBI Taxonomy" id="35572"/>
    <lineage>
        <taxon>Eukaryota</taxon>
        <taxon>Metazoa</taxon>
        <taxon>Ecdysozoa</taxon>
        <taxon>Arthropoda</taxon>
        <taxon>Hexapoda</taxon>
        <taxon>Insecta</taxon>
        <taxon>Pterygota</taxon>
        <taxon>Neoptera</taxon>
        <taxon>Endopterygota</taxon>
        <taxon>Diptera</taxon>
        <taxon>Nematocera</taxon>
        <taxon>Sciaroidea</taxon>
        <taxon>Sciaridae</taxon>
        <taxon>Pseudolycoriella</taxon>
    </lineage>
</organism>
<dbReference type="PANTHER" id="PTHR44329:SF304">
    <property type="entry name" value="MITOGEN-ACTIVATED PROTEIN KINASE KINASE KINASE 13-LIKE ISOFORM X1"/>
    <property type="match status" value="1"/>
</dbReference>
<dbReference type="PROSITE" id="PS50011">
    <property type="entry name" value="PROTEIN_KINASE_DOM"/>
    <property type="match status" value="1"/>
</dbReference>
<dbReference type="SUPFAM" id="SSF56112">
    <property type="entry name" value="Protein kinase-like (PK-like)"/>
    <property type="match status" value="1"/>
</dbReference>
<dbReference type="InterPro" id="IPR001245">
    <property type="entry name" value="Ser-Thr/Tyr_kinase_cat_dom"/>
</dbReference>
<keyword evidence="2" id="KW-0808">Transferase</keyword>
<dbReference type="InterPro" id="IPR000719">
    <property type="entry name" value="Prot_kinase_dom"/>
</dbReference>
<dbReference type="Gene3D" id="3.30.200.20">
    <property type="entry name" value="Phosphorylase Kinase, domain 1"/>
    <property type="match status" value="1"/>
</dbReference>
<dbReference type="PROSITE" id="PS00108">
    <property type="entry name" value="PROTEIN_KINASE_ST"/>
    <property type="match status" value="1"/>
</dbReference>
<dbReference type="SMART" id="SM00220">
    <property type="entry name" value="S_TKc"/>
    <property type="match status" value="1"/>
</dbReference>
<dbReference type="GO" id="GO:0005524">
    <property type="term" value="F:ATP binding"/>
    <property type="evidence" value="ECO:0007669"/>
    <property type="project" value="InterPro"/>
</dbReference>
<dbReference type="Pfam" id="PF07714">
    <property type="entry name" value="PK_Tyr_Ser-Thr"/>
    <property type="match status" value="1"/>
</dbReference>
<feature type="domain" description="Protein kinase" evidence="1">
    <location>
        <begin position="255"/>
        <end position="500"/>
    </location>
</feature>
<comment type="caution">
    <text evidence="2">The sequence shown here is derived from an EMBL/GenBank/DDBJ whole genome shotgun (WGS) entry which is preliminary data.</text>
</comment>
<dbReference type="OrthoDB" id="7778702at2759"/>
<evidence type="ECO:0000259" key="1">
    <source>
        <dbReference type="PROSITE" id="PS50011"/>
    </source>
</evidence>
<dbReference type="Proteomes" id="UP001151699">
    <property type="component" value="Chromosome B"/>
</dbReference>
<dbReference type="AlphaFoldDB" id="A0A9Q0S2Y0"/>
<evidence type="ECO:0000313" key="2">
    <source>
        <dbReference type="EMBL" id="KAJ6642704.1"/>
    </source>
</evidence>
<dbReference type="PRINTS" id="PR00109">
    <property type="entry name" value="TYRKINASE"/>
</dbReference>
<dbReference type="Gene3D" id="1.10.510.10">
    <property type="entry name" value="Transferase(Phosphotransferase) domain 1"/>
    <property type="match status" value="1"/>
</dbReference>